<gene>
    <name evidence="20" type="primary">ADCY4</name>
</gene>
<dbReference type="GeneTree" id="ENSGT00940000159445"/>
<reference evidence="20" key="2">
    <citation type="submission" date="2025-08" db="UniProtKB">
        <authorList>
            <consortium name="Ensembl"/>
        </authorList>
    </citation>
    <scope>IDENTIFICATION</scope>
    <source>
        <strain evidence="20">breed Abyssinian</strain>
    </source>
</reference>
<dbReference type="InterPro" id="IPR009398">
    <property type="entry name" value="Adcy_conserved_dom"/>
</dbReference>
<evidence type="ECO:0000256" key="15">
    <source>
        <dbReference type="ARBA" id="ARBA00023239"/>
    </source>
</evidence>
<feature type="domain" description="Guanylate cyclase" evidence="19">
    <location>
        <begin position="273"/>
        <end position="367"/>
    </location>
</feature>
<reference evidence="20" key="3">
    <citation type="submission" date="2025-09" db="UniProtKB">
        <authorList>
            <consortium name="Ensembl"/>
        </authorList>
    </citation>
    <scope>IDENTIFICATION</scope>
    <source>
        <strain evidence="20">breed Abyssinian</strain>
    </source>
</reference>
<keyword evidence="21" id="KW-1185">Reference proteome</keyword>
<keyword evidence="8 16" id="KW-0547">Nucleotide-binding</keyword>
<keyword evidence="13 16" id="KW-0472">Membrane</keyword>
<protein>
    <recommendedName>
        <fullName evidence="16">Adenylate cyclase type 4</fullName>
        <ecNumber evidence="16">4.6.1.1</ecNumber>
    </recommendedName>
</protein>
<feature type="transmembrane region" description="Helical" evidence="18">
    <location>
        <begin position="691"/>
        <end position="712"/>
    </location>
</feature>
<dbReference type="SMART" id="SM00044">
    <property type="entry name" value="CYCc"/>
    <property type="match status" value="2"/>
</dbReference>
<feature type="transmembrane region" description="Helical" evidence="18">
    <location>
        <begin position="60"/>
        <end position="80"/>
    </location>
</feature>
<comment type="cofactor">
    <cofactor evidence="3 16">
        <name>Mg(2+)</name>
        <dbReference type="ChEBI" id="CHEBI:18420"/>
    </cofactor>
</comment>
<dbReference type="SUPFAM" id="SSF55073">
    <property type="entry name" value="Nucleotide cyclase"/>
    <property type="match status" value="2"/>
</dbReference>
<evidence type="ECO:0000256" key="4">
    <source>
        <dbReference type="ARBA" id="ARBA00004141"/>
    </source>
</evidence>
<feature type="transmembrane region" description="Helical" evidence="18">
    <location>
        <begin position="737"/>
        <end position="754"/>
    </location>
</feature>
<dbReference type="PROSITE" id="PS00452">
    <property type="entry name" value="GUANYLATE_CYCLASE_1"/>
    <property type="match status" value="1"/>
</dbReference>
<evidence type="ECO:0000256" key="9">
    <source>
        <dbReference type="ARBA" id="ARBA00022840"/>
    </source>
</evidence>
<proteinExistence type="inferred from homology"/>
<evidence type="ECO:0000256" key="1">
    <source>
        <dbReference type="ARBA" id="ARBA00001593"/>
    </source>
</evidence>
<comment type="function">
    <text evidence="16">Catalyzes the formation of the signaling molecule cAMP in response to G-protein signaling.</text>
</comment>
<evidence type="ECO:0000256" key="7">
    <source>
        <dbReference type="ARBA" id="ARBA00022737"/>
    </source>
</evidence>
<evidence type="ECO:0000256" key="18">
    <source>
        <dbReference type="SAM" id="Phobius"/>
    </source>
</evidence>
<sequence>MARLFSPRPPPSEDLFYETYYSLSQQYPLLLLLLVIVLCALLALLAVASASGRELASDPGFLTTVLCALGGFSLLLGLASREQRLQRWTRPLSGLVWAALLGLGHGFLFTGGLVSAWDQVSFFLFVIFTVYAMLPLGMRDAAAAGLASSLSHLLVLGLYLGPQPDSKPALLPQLAANAVLFLCGNVAGAYHKALMERALRATFREALSSLHSRRRLDTEKKHQEHLLLSILPAYLAREMKAEIMARLQAGQGSRPESTNNFHSLYVKRHQGVSVLYADIVGFTRLASECSPKELVLMLNELFGKFDQIAKEHECMRIKILGDCYYCVSGLPLSLPDHAINCVRMGLDMCRAIRRVHITGATLALLAGAYAVEDAAMEHRDPYLRELGEPTYLVIDPRAEEEDEKGTAGGLLSSLEGPKMRPSLLMTRYLESWGAAKPFAHLSHLESPVSTSTPLPEKALASFSPQWSLDRSRTPRGLDDDLDTGDAKFFQVIEQLNSQKQWRQSKDFNPLTLYFRKKELEKEYRLSALPAFKYYAACTFLVFLSNFIIQMLVTNRPPALAITYSITFLLFLLLLFVCFSEHLTRCVLKGPKMLHWLPALSGLVATRPGLRVALGTATILLVFVMAIPSLFFLPAASNCPFGTLNVSSMAFNISWELPGSLPLISVPYSMHCCVLGFLSCSLFLHMSFELKLLLLLLWLGASCSLFLHSHAWLSDCLIARLYPDPSDSRPGVLKEPKLMGAISFFIFFFTLLVLARQNEYYCRLDFLWKKKLRQEQEETETMENLTRLLLENVLPAHVAPQFIGQNRRNEDLYHQSYECVCVLFASVPDFKEFYSESNINHEGLECLRLLNEIIADFDELLSKPKFSGVEKIKTIGSTYMAATGLNATSGQDAQQDAERSCSHLGTMVEFAVALGSKLDVINKHSFNNFRLRVGLNHGPVVAGVIGAQKPQYDIWGNTVNVASRMESTGVLGKIQVTEETARVLQSLGYTCYSRGIIKVKGKGQLCTYFLNTDLARTGPPSATLG</sequence>
<dbReference type="PANTHER" id="PTHR45627">
    <property type="entry name" value="ADENYLATE CYCLASE TYPE 1"/>
    <property type="match status" value="1"/>
</dbReference>
<keyword evidence="15 16" id="KW-0456">Lyase</keyword>
<evidence type="ECO:0000259" key="19">
    <source>
        <dbReference type="PROSITE" id="PS50125"/>
    </source>
</evidence>
<evidence type="ECO:0000256" key="5">
    <source>
        <dbReference type="ARBA" id="ARBA00022692"/>
    </source>
</evidence>
<reference evidence="20 21" key="1">
    <citation type="submission" date="2021-02" db="EMBL/GenBank/DDBJ databases">
        <title>Safari Cat Assemblies.</title>
        <authorList>
            <person name="Bredemeyer K.R."/>
            <person name="Murphy W.J."/>
        </authorList>
    </citation>
    <scope>NUCLEOTIDE SEQUENCE [LARGE SCALE GENOMIC DNA]</scope>
</reference>
<keyword evidence="7" id="KW-0677">Repeat</keyword>
<dbReference type="Proteomes" id="UP000823872">
    <property type="component" value="Chromosome B3"/>
</dbReference>
<feature type="transmembrane region" description="Helical" evidence="18">
    <location>
        <begin position="611"/>
        <end position="632"/>
    </location>
</feature>
<evidence type="ECO:0000313" key="20">
    <source>
        <dbReference type="Ensembl" id="ENSFCTP00005054823.1"/>
    </source>
</evidence>
<evidence type="ECO:0000256" key="10">
    <source>
        <dbReference type="ARBA" id="ARBA00022842"/>
    </source>
</evidence>
<organism evidence="20 21">
    <name type="scientific">Felis catus</name>
    <name type="common">Cat</name>
    <name type="synonym">Felis silvestris catus</name>
    <dbReference type="NCBI Taxonomy" id="9685"/>
    <lineage>
        <taxon>Eukaryota</taxon>
        <taxon>Metazoa</taxon>
        <taxon>Chordata</taxon>
        <taxon>Craniata</taxon>
        <taxon>Vertebrata</taxon>
        <taxon>Euteleostomi</taxon>
        <taxon>Mammalia</taxon>
        <taxon>Eutheria</taxon>
        <taxon>Laurasiatheria</taxon>
        <taxon>Carnivora</taxon>
        <taxon>Feliformia</taxon>
        <taxon>Felidae</taxon>
        <taxon>Felinae</taxon>
        <taxon>Felis</taxon>
    </lineage>
</organism>
<evidence type="ECO:0000256" key="12">
    <source>
        <dbReference type="ARBA" id="ARBA00022998"/>
    </source>
</evidence>
<keyword evidence="6 16" id="KW-0479">Metal-binding</keyword>
<evidence type="ECO:0000256" key="13">
    <source>
        <dbReference type="ARBA" id="ARBA00023136"/>
    </source>
</evidence>
<dbReference type="Pfam" id="PF06327">
    <property type="entry name" value="Adcy_cons_dom"/>
    <property type="match status" value="1"/>
</dbReference>
<comment type="subcellular location">
    <subcellularLocation>
        <location evidence="4">Membrane</location>
        <topology evidence="4">Multi-pass membrane protein</topology>
    </subcellularLocation>
</comment>
<comment type="catalytic activity">
    <reaction evidence="1 16">
        <text>ATP = 3',5'-cyclic AMP + diphosphate</text>
        <dbReference type="Rhea" id="RHEA:15389"/>
        <dbReference type="ChEBI" id="CHEBI:30616"/>
        <dbReference type="ChEBI" id="CHEBI:33019"/>
        <dbReference type="ChEBI" id="CHEBI:58165"/>
        <dbReference type="EC" id="4.6.1.1"/>
    </reaction>
</comment>
<feature type="transmembrane region" description="Helical" evidence="18">
    <location>
        <begin position="667"/>
        <end position="684"/>
    </location>
</feature>
<dbReference type="InterPro" id="IPR001054">
    <property type="entry name" value="A/G_cyclase"/>
</dbReference>
<feature type="transmembrane region" description="Helical" evidence="18">
    <location>
        <begin position="173"/>
        <end position="190"/>
    </location>
</feature>
<keyword evidence="12 16" id="KW-0115">cAMP biosynthesis</keyword>
<feature type="transmembrane region" description="Helical" evidence="18">
    <location>
        <begin position="92"/>
        <end position="110"/>
    </location>
</feature>
<keyword evidence="9 16" id="KW-0067">ATP-binding</keyword>
<dbReference type="EC" id="4.6.1.1" evidence="16"/>
<dbReference type="InterPro" id="IPR018297">
    <property type="entry name" value="A/G_cyclase_CS"/>
</dbReference>
<keyword evidence="14" id="KW-0325">Glycoprotein</keyword>
<dbReference type="InterPro" id="IPR030672">
    <property type="entry name" value="Adcy"/>
</dbReference>
<dbReference type="Pfam" id="PF00211">
    <property type="entry name" value="Guanylate_cyc"/>
    <property type="match status" value="2"/>
</dbReference>
<dbReference type="PANTHER" id="PTHR45627:SF10">
    <property type="entry name" value="ADENYLATE CYCLASE TYPE 4"/>
    <property type="match status" value="1"/>
</dbReference>
<dbReference type="CDD" id="cd07302">
    <property type="entry name" value="CHD"/>
    <property type="match status" value="2"/>
</dbReference>
<dbReference type="PIRSF" id="PIRSF039050">
    <property type="entry name" value="Ade_cyc"/>
    <property type="match status" value="1"/>
</dbReference>
<name>A0ABI8A6I3_FELCA</name>
<keyword evidence="5 18" id="KW-0812">Transmembrane</keyword>
<dbReference type="PROSITE" id="PS50125">
    <property type="entry name" value="GUANYLATE_CYCLASE_2"/>
    <property type="match status" value="2"/>
</dbReference>
<accession>A0ABI8A6I3</accession>
<dbReference type="Gene3D" id="3.30.70.1230">
    <property type="entry name" value="Nucleotide cyclase"/>
    <property type="match status" value="2"/>
</dbReference>
<evidence type="ECO:0000256" key="11">
    <source>
        <dbReference type="ARBA" id="ARBA00022989"/>
    </source>
</evidence>
<dbReference type="InterPro" id="IPR032628">
    <property type="entry name" value="AC_N"/>
</dbReference>
<evidence type="ECO:0000256" key="3">
    <source>
        <dbReference type="ARBA" id="ARBA00001946"/>
    </source>
</evidence>
<evidence type="ECO:0000256" key="6">
    <source>
        <dbReference type="ARBA" id="ARBA00022723"/>
    </source>
</evidence>
<dbReference type="InterPro" id="IPR029787">
    <property type="entry name" value="Nucleotide_cyclase"/>
</dbReference>
<feature type="transmembrane region" description="Helical" evidence="18">
    <location>
        <begin position="29"/>
        <end position="48"/>
    </location>
</feature>
<evidence type="ECO:0000313" key="21">
    <source>
        <dbReference type="Proteomes" id="UP000823872"/>
    </source>
</evidence>
<evidence type="ECO:0000256" key="16">
    <source>
        <dbReference type="PIRNR" id="PIRNR039050"/>
    </source>
</evidence>
<dbReference type="Pfam" id="PF16214">
    <property type="entry name" value="AC_N"/>
    <property type="match status" value="1"/>
</dbReference>
<keyword evidence="10 16" id="KW-0460">Magnesium</keyword>
<feature type="domain" description="Guanylate cyclase" evidence="19">
    <location>
        <begin position="820"/>
        <end position="965"/>
    </location>
</feature>
<comment type="similarity">
    <text evidence="16 17">Belongs to the adenylyl cyclase class-4/guanylyl cyclase family.</text>
</comment>
<evidence type="ECO:0000256" key="14">
    <source>
        <dbReference type="ARBA" id="ARBA00023180"/>
    </source>
</evidence>
<evidence type="ECO:0000256" key="8">
    <source>
        <dbReference type="ARBA" id="ARBA00022741"/>
    </source>
</evidence>
<feature type="transmembrane region" description="Helical" evidence="18">
    <location>
        <begin position="141"/>
        <end position="161"/>
    </location>
</feature>
<feature type="transmembrane region" description="Helical" evidence="18">
    <location>
        <begin position="558"/>
        <end position="578"/>
    </location>
</feature>
<feature type="transmembrane region" description="Helical" evidence="18">
    <location>
        <begin position="116"/>
        <end position="134"/>
    </location>
</feature>
<comment type="cofactor">
    <cofactor evidence="2">
        <name>Mn(2+)</name>
        <dbReference type="ChEBI" id="CHEBI:29035"/>
    </cofactor>
</comment>
<evidence type="ECO:0000256" key="2">
    <source>
        <dbReference type="ARBA" id="ARBA00001936"/>
    </source>
</evidence>
<keyword evidence="11 18" id="KW-1133">Transmembrane helix</keyword>
<feature type="transmembrane region" description="Helical" evidence="18">
    <location>
        <begin position="533"/>
        <end position="552"/>
    </location>
</feature>
<dbReference type="Ensembl" id="ENSFCTT00005078494.1">
    <property type="protein sequence ID" value="ENSFCTP00005054823.1"/>
    <property type="gene ID" value="ENSFCTG00005027661.1"/>
</dbReference>
<evidence type="ECO:0000256" key="17">
    <source>
        <dbReference type="RuleBase" id="RU000405"/>
    </source>
</evidence>